<dbReference type="Proteomes" id="UP001295794">
    <property type="component" value="Unassembled WGS sequence"/>
</dbReference>
<feature type="compositionally biased region" description="Basic residues" evidence="1">
    <location>
        <begin position="1"/>
        <end position="12"/>
    </location>
</feature>
<dbReference type="AlphaFoldDB" id="A0AAD2H2F7"/>
<proteinExistence type="predicted"/>
<evidence type="ECO:0000256" key="1">
    <source>
        <dbReference type="SAM" id="MobiDB-lite"/>
    </source>
</evidence>
<evidence type="ECO:0000313" key="3">
    <source>
        <dbReference type="Proteomes" id="UP001295794"/>
    </source>
</evidence>
<gene>
    <name evidence="2" type="ORF">MYCIT1_LOCUS10915</name>
</gene>
<feature type="region of interest" description="Disordered" evidence="1">
    <location>
        <begin position="1"/>
        <end position="72"/>
    </location>
</feature>
<keyword evidence="3" id="KW-1185">Reference proteome</keyword>
<reference evidence="2" key="1">
    <citation type="submission" date="2023-11" db="EMBL/GenBank/DDBJ databases">
        <authorList>
            <person name="De Vega J J."/>
            <person name="De Vega J J."/>
        </authorList>
    </citation>
    <scope>NUCLEOTIDE SEQUENCE</scope>
</reference>
<comment type="caution">
    <text evidence="2">The sequence shown here is derived from an EMBL/GenBank/DDBJ whole genome shotgun (WGS) entry which is preliminary data.</text>
</comment>
<organism evidence="2 3">
    <name type="scientific">Mycena citricolor</name>
    <dbReference type="NCBI Taxonomy" id="2018698"/>
    <lineage>
        <taxon>Eukaryota</taxon>
        <taxon>Fungi</taxon>
        <taxon>Dikarya</taxon>
        <taxon>Basidiomycota</taxon>
        <taxon>Agaricomycotina</taxon>
        <taxon>Agaricomycetes</taxon>
        <taxon>Agaricomycetidae</taxon>
        <taxon>Agaricales</taxon>
        <taxon>Marasmiineae</taxon>
        <taxon>Mycenaceae</taxon>
        <taxon>Mycena</taxon>
    </lineage>
</organism>
<dbReference type="EMBL" id="CAVNYO010000136">
    <property type="protein sequence ID" value="CAK5267966.1"/>
    <property type="molecule type" value="Genomic_DNA"/>
</dbReference>
<feature type="compositionally biased region" description="Low complexity" evidence="1">
    <location>
        <begin position="43"/>
        <end position="55"/>
    </location>
</feature>
<name>A0AAD2H2F7_9AGAR</name>
<accession>A0AAD2H2F7</accession>
<feature type="compositionally biased region" description="Polar residues" evidence="1">
    <location>
        <begin position="15"/>
        <end position="37"/>
    </location>
</feature>
<sequence>MRKPASRSRHHCWLQQPSSARSNQTLPSPQPAHTSQMHAMLQTTRTAAAVTPAPVENRAITAETQPKLHSGPQCAHCGWRGGGHANNCPFNPATCG</sequence>
<evidence type="ECO:0000313" key="2">
    <source>
        <dbReference type="EMBL" id="CAK5267966.1"/>
    </source>
</evidence>
<protein>
    <submittedName>
        <fullName evidence="2">Uncharacterized protein</fullName>
    </submittedName>
</protein>